<keyword evidence="2 3" id="KW-0694">RNA-binding</keyword>
<gene>
    <name evidence="3 4" type="primary">smpB</name>
    <name evidence="4" type="ORF">KI659_01240</name>
</gene>
<dbReference type="Pfam" id="PF01668">
    <property type="entry name" value="SmpB"/>
    <property type="match status" value="1"/>
</dbReference>
<dbReference type="PROSITE" id="PS01317">
    <property type="entry name" value="SSRP"/>
    <property type="match status" value="1"/>
</dbReference>
<dbReference type="AlphaFoldDB" id="A0AAP2CG96"/>
<keyword evidence="5" id="KW-1185">Reference proteome</keyword>
<name>A0AAP2CG96_9BACT</name>
<comment type="subcellular location">
    <subcellularLocation>
        <location evidence="3">Cytoplasm</location>
    </subcellularLocation>
    <text evidence="3">The tmRNA-SmpB complex associates with stalled 70S ribosomes.</text>
</comment>
<dbReference type="Gene3D" id="2.40.280.10">
    <property type="match status" value="1"/>
</dbReference>
<dbReference type="GO" id="GO:0070930">
    <property type="term" value="P:trans-translation-dependent protein tagging"/>
    <property type="evidence" value="ECO:0007669"/>
    <property type="project" value="TreeGrafter"/>
</dbReference>
<dbReference type="SUPFAM" id="SSF74982">
    <property type="entry name" value="Small protein B (SmpB)"/>
    <property type="match status" value="1"/>
</dbReference>
<protein>
    <recommendedName>
        <fullName evidence="3">SsrA-binding protein</fullName>
    </recommendedName>
    <alternativeName>
        <fullName evidence="3">Small protein B</fullName>
    </alternativeName>
</protein>
<dbReference type="NCBIfam" id="NF003843">
    <property type="entry name" value="PRK05422.1"/>
    <property type="match status" value="1"/>
</dbReference>
<proteinExistence type="inferred from homology"/>
<dbReference type="GO" id="GO:0070929">
    <property type="term" value="P:trans-translation"/>
    <property type="evidence" value="ECO:0007669"/>
    <property type="project" value="UniProtKB-UniRule"/>
</dbReference>
<sequence>MAKTSKLQKIINIKNKKASFEFEFIDKYVAGIVLKGTEIKSLREGKASLTEAFCFFRNGELFIRQMHIAPYSFAASYNHDPVRERKLLLNKRELDKLESKFQEKGLTIIPVRLFINDKGLAKIEIALGRGKKIHDKRQDIKNKDAKRDLDRMAY</sequence>
<dbReference type="InterPro" id="IPR000037">
    <property type="entry name" value="SsrA-bd_prot"/>
</dbReference>
<dbReference type="InterPro" id="IPR020081">
    <property type="entry name" value="SsrA-bd_prot_CS"/>
</dbReference>
<dbReference type="GO" id="GO:0003723">
    <property type="term" value="F:RNA binding"/>
    <property type="evidence" value="ECO:0007669"/>
    <property type="project" value="UniProtKB-UniRule"/>
</dbReference>
<comment type="function">
    <text evidence="3">Required for rescue of stalled ribosomes mediated by trans-translation. Binds to transfer-messenger RNA (tmRNA), required for stable association of tmRNA with ribosomes. tmRNA and SmpB together mimic tRNA shape, replacing the anticodon stem-loop with SmpB. tmRNA is encoded by the ssrA gene; the 2 termini fold to resemble tRNA(Ala) and it encodes a 'tag peptide', a short internal open reading frame. During trans-translation Ala-aminoacylated tmRNA acts like a tRNA, entering the A-site of stalled ribosomes, displacing the stalled mRNA. The ribosome then switches to translate the ORF on the tmRNA; the nascent peptide is terminated with the 'tag peptide' encoded by the tmRNA and targeted for degradation. The ribosome is freed to recommence translation, which seems to be the essential function of trans-translation.</text>
</comment>
<evidence type="ECO:0000256" key="2">
    <source>
        <dbReference type="ARBA" id="ARBA00022884"/>
    </source>
</evidence>
<dbReference type="NCBIfam" id="TIGR00086">
    <property type="entry name" value="smpB"/>
    <property type="match status" value="1"/>
</dbReference>
<accession>A0AAP2CG96</accession>
<evidence type="ECO:0000256" key="1">
    <source>
        <dbReference type="ARBA" id="ARBA00022490"/>
    </source>
</evidence>
<dbReference type="InterPro" id="IPR023620">
    <property type="entry name" value="SmpB"/>
</dbReference>
<evidence type="ECO:0000313" key="4">
    <source>
        <dbReference type="EMBL" id="MBS9522626.1"/>
    </source>
</evidence>
<reference evidence="4 5" key="1">
    <citation type="submission" date="2021-05" db="EMBL/GenBank/DDBJ databases">
        <authorList>
            <person name="Zhang Z.D."/>
            <person name="Osman G."/>
        </authorList>
    </citation>
    <scope>NUCLEOTIDE SEQUENCE [LARGE SCALE GENOMIC DNA]</scope>
    <source>
        <strain evidence="4 5">KCTC 32217</strain>
    </source>
</reference>
<dbReference type="HAMAP" id="MF_00023">
    <property type="entry name" value="SmpB"/>
    <property type="match status" value="1"/>
</dbReference>
<comment type="caution">
    <text evidence="4">The sequence shown here is derived from an EMBL/GenBank/DDBJ whole genome shotgun (WGS) entry which is preliminary data.</text>
</comment>
<evidence type="ECO:0000256" key="3">
    <source>
        <dbReference type="HAMAP-Rule" id="MF_00023"/>
    </source>
</evidence>
<dbReference type="EMBL" id="JAHCMY010000001">
    <property type="protein sequence ID" value="MBS9522626.1"/>
    <property type="molecule type" value="Genomic_DNA"/>
</dbReference>
<keyword evidence="1 3" id="KW-0963">Cytoplasm</keyword>
<dbReference type="GO" id="GO:0005829">
    <property type="term" value="C:cytosol"/>
    <property type="evidence" value="ECO:0007669"/>
    <property type="project" value="TreeGrafter"/>
</dbReference>
<dbReference type="CDD" id="cd09294">
    <property type="entry name" value="SmpB"/>
    <property type="match status" value="1"/>
</dbReference>
<dbReference type="PANTHER" id="PTHR30308:SF2">
    <property type="entry name" value="SSRA-BINDING PROTEIN"/>
    <property type="match status" value="1"/>
</dbReference>
<dbReference type="RefSeq" id="WP_213943520.1">
    <property type="nucleotide sequence ID" value="NZ_JAHBGI010000004.1"/>
</dbReference>
<dbReference type="Proteomes" id="UP001319104">
    <property type="component" value="Unassembled WGS sequence"/>
</dbReference>
<organism evidence="4 5">
    <name type="scientific">Litoribacter ruber</name>
    <dbReference type="NCBI Taxonomy" id="702568"/>
    <lineage>
        <taxon>Bacteria</taxon>
        <taxon>Pseudomonadati</taxon>
        <taxon>Bacteroidota</taxon>
        <taxon>Cytophagia</taxon>
        <taxon>Cytophagales</taxon>
        <taxon>Cyclobacteriaceae</taxon>
        <taxon>Litoribacter</taxon>
    </lineage>
</organism>
<comment type="similarity">
    <text evidence="3">Belongs to the SmpB family.</text>
</comment>
<dbReference type="PANTHER" id="PTHR30308">
    <property type="entry name" value="TMRNA-BINDING COMPONENT OF TRANS-TRANSLATION TAGGING COMPLEX"/>
    <property type="match status" value="1"/>
</dbReference>
<evidence type="ECO:0000313" key="5">
    <source>
        <dbReference type="Proteomes" id="UP001319104"/>
    </source>
</evidence>